<dbReference type="InterPro" id="IPR011701">
    <property type="entry name" value="MFS"/>
</dbReference>
<evidence type="ECO:0000313" key="6">
    <source>
        <dbReference type="EMBL" id="JAA75370.1"/>
    </source>
</evidence>
<feature type="transmembrane region" description="Helical" evidence="5">
    <location>
        <begin position="377"/>
        <end position="397"/>
    </location>
</feature>
<evidence type="ECO:0000256" key="2">
    <source>
        <dbReference type="ARBA" id="ARBA00022692"/>
    </source>
</evidence>
<reference evidence="6" key="1">
    <citation type="submission" date="2013-04" db="EMBL/GenBank/DDBJ databases">
        <title>An insight into the transcriptome of the digestive tract of the blood sucking bug, Rhodnius prolixus.</title>
        <authorList>
            <person name="Ribeiro J.M.C."/>
            <person name="Genta F.A."/>
            <person name="Sorgine M.H.F."/>
            <person name="Paiva-Silva G.O."/>
            <person name="Majerowicz D."/>
            <person name="Medeiros M."/>
            <person name="Koerich L."/>
            <person name="Terra W.R."/>
            <person name="Ferreira C."/>
            <person name="Pimentel A.C."/>
            <person name="Bisch P.M."/>
            <person name="Diniz M.M.P."/>
            <person name="Nascimento R."/>
            <person name="Salmon D."/>
            <person name="Silber A.M."/>
            <person name="Alves M."/>
            <person name="Oliveira M.F."/>
            <person name="Gondim K.C."/>
            <person name="Silva Neto M.A.C."/>
            <person name="Atella G.C."/>
            <person name="Araujo H."/>
            <person name="Dias F.S."/>
            <person name="Polycarpo C.R."/>
            <person name="Fampa P."/>
            <person name="Melo A.C."/>
            <person name="Tanaka A.S."/>
            <person name="Balczun C."/>
            <person name="Oliveira J.H.M."/>
            <person name="Goncalves R."/>
            <person name="Lazoski C."/>
            <person name="Pereira M.A."/>
            <person name="Rivera-Pomar R."/>
            <person name="Diambra L."/>
            <person name="Schaub G.A."/>
            <person name="Garcia E.S."/>
            <person name="Azambuja P."/>
            <person name="Braz G.R.C."/>
            <person name="Oliveira P.L."/>
        </authorList>
    </citation>
    <scope>NUCLEOTIDE SEQUENCE</scope>
</reference>
<feature type="transmembrane region" description="Helical" evidence="5">
    <location>
        <begin position="417"/>
        <end position="435"/>
    </location>
</feature>
<feature type="transmembrane region" description="Helical" evidence="5">
    <location>
        <begin position="185"/>
        <end position="203"/>
    </location>
</feature>
<proteinExistence type="evidence at transcript level"/>
<accession>R4G3J9</accession>
<evidence type="ECO:0000256" key="1">
    <source>
        <dbReference type="ARBA" id="ARBA00004141"/>
    </source>
</evidence>
<keyword evidence="2 5" id="KW-0812">Transmembrane</keyword>
<dbReference type="HOGENOM" id="CLU_675422_0_0_1"/>
<dbReference type="GO" id="GO:0016020">
    <property type="term" value="C:membrane"/>
    <property type="evidence" value="ECO:0007669"/>
    <property type="project" value="UniProtKB-SubCell"/>
</dbReference>
<dbReference type="GeneID" id="141453560"/>
<feature type="transmembrane region" description="Helical" evidence="5">
    <location>
        <begin position="88"/>
        <end position="106"/>
    </location>
</feature>
<dbReference type="SUPFAM" id="SSF103473">
    <property type="entry name" value="MFS general substrate transporter"/>
    <property type="match status" value="1"/>
</dbReference>
<evidence type="ECO:0000256" key="5">
    <source>
        <dbReference type="SAM" id="Phobius"/>
    </source>
</evidence>
<organism evidence="6">
    <name type="scientific">Rhodnius prolixus</name>
    <name type="common">Triatomid bug</name>
    <dbReference type="NCBI Taxonomy" id="13249"/>
    <lineage>
        <taxon>Eukaryota</taxon>
        <taxon>Metazoa</taxon>
        <taxon>Ecdysozoa</taxon>
        <taxon>Arthropoda</taxon>
        <taxon>Hexapoda</taxon>
        <taxon>Insecta</taxon>
        <taxon>Pterygota</taxon>
        <taxon>Neoptera</taxon>
        <taxon>Paraneoptera</taxon>
        <taxon>Hemiptera</taxon>
        <taxon>Heteroptera</taxon>
        <taxon>Panheteroptera</taxon>
        <taxon>Cimicomorpha</taxon>
        <taxon>Reduviidae</taxon>
        <taxon>Triatominae</taxon>
        <taxon>Rhodnius</taxon>
    </lineage>
</organism>
<keyword evidence="4 5" id="KW-0472">Membrane</keyword>
<evidence type="ECO:0000256" key="3">
    <source>
        <dbReference type="ARBA" id="ARBA00022989"/>
    </source>
</evidence>
<dbReference type="EMBL" id="GAHY01002140">
    <property type="protein sequence ID" value="JAA75370.1"/>
    <property type="molecule type" value="mRNA"/>
</dbReference>
<dbReference type="PANTHER" id="PTHR11662:SF280">
    <property type="entry name" value="FI21844P1-RELATED"/>
    <property type="match status" value="1"/>
</dbReference>
<evidence type="ECO:0000256" key="4">
    <source>
        <dbReference type="ARBA" id="ARBA00023136"/>
    </source>
</evidence>
<dbReference type="PANTHER" id="PTHR11662">
    <property type="entry name" value="SOLUTE CARRIER FAMILY 17"/>
    <property type="match status" value="1"/>
</dbReference>
<dbReference type="VEuPathDB" id="VectorBase:RPRC012528"/>
<feature type="transmembrane region" description="Helical" evidence="5">
    <location>
        <begin position="62"/>
        <end position="82"/>
    </location>
</feature>
<comment type="subcellular location">
    <subcellularLocation>
        <location evidence="1">Membrane</location>
        <topology evidence="1">Multi-pass membrane protein</topology>
    </subcellularLocation>
</comment>
<name>R4G3J9_RHOPR</name>
<dbReference type="GO" id="GO:0006820">
    <property type="term" value="P:monoatomic anion transport"/>
    <property type="evidence" value="ECO:0007669"/>
    <property type="project" value="TreeGrafter"/>
</dbReference>
<feature type="transmembrane region" description="Helical" evidence="5">
    <location>
        <begin position="324"/>
        <end position="342"/>
    </location>
</feature>
<dbReference type="RefSeq" id="XP_073983039.1">
    <property type="nucleotide sequence ID" value="XM_074126938.1"/>
</dbReference>
<dbReference type="AlphaFoldDB" id="R4G3J9"/>
<feature type="transmembrane region" description="Helical" evidence="5">
    <location>
        <begin position="291"/>
        <end position="312"/>
    </location>
</feature>
<dbReference type="Gene3D" id="1.20.1250.20">
    <property type="entry name" value="MFS general substrate transporter like domains"/>
    <property type="match status" value="1"/>
</dbReference>
<protein>
    <submittedName>
        <fullName evidence="6">Putative major facilitator superfamily transporter</fullName>
    </submittedName>
</protein>
<sequence>MVVRGLCGFGVRHVQCFLISFTYCVFYLQKSGLELCILLIAYNDKKQAALQEQLLEGSDGNYTSVCLERIFMAIMSLLFGAWSVHRGVKFPLLGIVGIFGALAMYSTSTLVEVYTYQAIIILRTIYNVLYSVLEPLLYSLISNWVADHEKGSMALFIFSGQLIGEFLQGIVGFYLGKLKNEWSQILFWSGNCCSLWTLAWFSFGANHPKECFYMDRNERKFLQNRQRYKAKYGVAKKIPWASIFLNIEIYPVIFAHCCLEWAFASAHEHITFYFIKVYRWRIETICSLKSYGHFCSVLLAILLGIVVDKLATKKNISLSKLRKVITCIGMWGAGMMLPFLGHAPSLTWAKYMGSCYYAFATPVFAGLYLTHLDFSPNFCTVLFGISNGVAYLVTLGVPFVRSALVIDEADIVGWNKFLYTASLSNYLGALVYSLFTTIEIKSFNVLPTEKPID</sequence>
<feature type="transmembrane region" description="Helical" evidence="5">
    <location>
        <begin position="153"/>
        <end position="176"/>
    </location>
</feature>
<dbReference type="InterPro" id="IPR050382">
    <property type="entry name" value="MFS_Na/Anion_cotransporter"/>
</dbReference>
<dbReference type="InterPro" id="IPR036259">
    <property type="entry name" value="MFS_trans_sf"/>
</dbReference>
<dbReference type="Pfam" id="PF07690">
    <property type="entry name" value="MFS_1"/>
    <property type="match status" value="1"/>
</dbReference>
<feature type="transmembrane region" description="Helical" evidence="5">
    <location>
        <begin position="348"/>
        <end position="370"/>
    </location>
</feature>
<dbReference type="GO" id="GO:0022857">
    <property type="term" value="F:transmembrane transporter activity"/>
    <property type="evidence" value="ECO:0007669"/>
    <property type="project" value="InterPro"/>
</dbReference>
<keyword evidence="3 5" id="KW-1133">Transmembrane helix</keyword>
<feature type="transmembrane region" description="Helical" evidence="5">
    <location>
        <begin position="113"/>
        <end position="133"/>
    </location>
</feature>